<comment type="caution">
    <text evidence="2">The sequence shown here is derived from an EMBL/GenBank/DDBJ whole genome shotgun (WGS) entry which is preliminary data.</text>
</comment>
<proteinExistence type="predicted"/>
<dbReference type="Gene3D" id="3.20.20.80">
    <property type="entry name" value="Glycosidases"/>
    <property type="match status" value="1"/>
</dbReference>
<evidence type="ECO:0000313" key="3">
    <source>
        <dbReference type="Proteomes" id="UP001589867"/>
    </source>
</evidence>
<dbReference type="Proteomes" id="UP001589867">
    <property type="component" value="Unassembled WGS sequence"/>
</dbReference>
<evidence type="ECO:0000256" key="1">
    <source>
        <dbReference type="SAM" id="MobiDB-lite"/>
    </source>
</evidence>
<dbReference type="PANTHER" id="PTHR12631">
    <property type="entry name" value="ALPHA-L-IDURONIDASE"/>
    <property type="match status" value="1"/>
</dbReference>
<dbReference type="InterPro" id="IPR051923">
    <property type="entry name" value="Glycosyl_Hydrolase_39"/>
</dbReference>
<dbReference type="PANTHER" id="PTHR12631:SF10">
    <property type="entry name" value="BETA-XYLOSIDASE-LIKE PROTEIN-RELATED"/>
    <property type="match status" value="1"/>
</dbReference>
<gene>
    <name evidence="2" type="ORF">ACFFIA_41425</name>
</gene>
<evidence type="ECO:0000313" key="2">
    <source>
        <dbReference type="EMBL" id="MFC0534078.1"/>
    </source>
</evidence>
<accession>A0ABV6MI72</accession>
<name>A0ABV6MI72_9ACTN</name>
<dbReference type="RefSeq" id="WP_377262459.1">
    <property type="nucleotide sequence ID" value="NZ_JBHLUH010000100.1"/>
</dbReference>
<evidence type="ECO:0008006" key="4">
    <source>
        <dbReference type="Google" id="ProtNLM"/>
    </source>
</evidence>
<organism evidence="2 3">
    <name type="scientific">Phytohabitans kaempferiae</name>
    <dbReference type="NCBI Taxonomy" id="1620943"/>
    <lineage>
        <taxon>Bacteria</taxon>
        <taxon>Bacillati</taxon>
        <taxon>Actinomycetota</taxon>
        <taxon>Actinomycetes</taxon>
        <taxon>Micromonosporales</taxon>
        <taxon>Micromonosporaceae</taxon>
    </lineage>
</organism>
<dbReference type="InterPro" id="IPR017853">
    <property type="entry name" value="GH"/>
</dbReference>
<feature type="region of interest" description="Disordered" evidence="1">
    <location>
        <begin position="45"/>
        <end position="75"/>
    </location>
</feature>
<dbReference type="EMBL" id="JBHLUH010000100">
    <property type="protein sequence ID" value="MFC0534078.1"/>
    <property type="molecule type" value="Genomic_DNA"/>
</dbReference>
<sequence>MKFLRRGERGASFTYGADGPRGQVGRGSPRRLLVALAAALAVAGCTSSPDPRPSPDPTPAPTLAPPPAAEGDTTPFGAHWDWSRYDQFTPYLRKISGSATYHELSWCDIEPEQGKADWSAVDRVAERSRSLGITLHLKIRTGVCWATGGTAQYVRGQANKTESAMPRDLATYKSFVDSVVRRYASYGVREYAVENEVNAPQYWAGTAAEYTTLVGAAAEAIRAADPEARVVDSGISSVAYGMGVADRLLRAGQEAEAVRAYTAYFQRRIGTRGKQIPAVSSPEDLRATLAVAQNARNLEYLAATEKLLDDKTVDVRQLHFYEHWSAVPDLLGYLSAETPAGTPVEAWEVGQFWRDGDSDAASRSAEVVKVVAQLAAGGVRQVIWLPLAYNPNNRQGSEVRYGLLDPDGTERTAGQMVADLATLAQGATAEPVREKGLTGAAFRRGAETTLVVWAADAPVTVPATAGLTSGTVGTPASGTGAVRVAEDPVVLKAQRPPADILRSVE</sequence>
<protein>
    <recommendedName>
        <fullName evidence="4">Glycoside hydrolase family 42 N-terminal domain-containing protein</fullName>
    </recommendedName>
</protein>
<feature type="region of interest" description="Disordered" evidence="1">
    <location>
        <begin position="1"/>
        <end position="26"/>
    </location>
</feature>
<reference evidence="2 3" key="1">
    <citation type="submission" date="2024-09" db="EMBL/GenBank/DDBJ databases">
        <authorList>
            <person name="Sun Q."/>
            <person name="Mori K."/>
        </authorList>
    </citation>
    <scope>NUCLEOTIDE SEQUENCE [LARGE SCALE GENOMIC DNA]</scope>
    <source>
        <strain evidence="2 3">TBRC 3947</strain>
    </source>
</reference>
<feature type="compositionally biased region" description="Pro residues" evidence="1">
    <location>
        <begin position="50"/>
        <end position="68"/>
    </location>
</feature>
<dbReference type="SUPFAM" id="SSF51445">
    <property type="entry name" value="(Trans)glycosidases"/>
    <property type="match status" value="1"/>
</dbReference>
<keyword evidence="3" id="KW-1185">Reference proteome</keyword>